<dbReference type="PANTHER" id="PTHR32235:SF1">
    <property type="entry name" value="NON-HOMOLOGOUS END-JOINING FACTOR 1"/>
    <property type="match status" value="1"/>
</dbReference>
<accession>A0A834VDR2</accession>
<dbReference type="Proteomes" id="UP000070412">
    <property type="component" value="Unassembled WGS sequence"/>
</dbReference>
<proteinExistence type="inferred from homology"/>
<evidence type="ECO:0000256" key="6">
    <source>
        <dbReference type="ARBA" id="ARBA00025747"/>
    </source>
</evidence>
<keyword evidence="4" id="KW-0234">DNA repair</keyword>
<dbReference type="GO" id="GO:0032807">
    <property type="term" value="C:DNA ligase IV complex"/>
    <property type="evidence" value="ECO:0007669"/>
    <property type="project" value="TreeGrafter"/>
</dbReference>
<keyword evidence="5" id="KW-0539">Nucleus</keyword>
<name>A0A834VDR2_SARSC</name>
<dbReference type="InterPro" id="IPR015381">
    <property type="entry name" value="XLF-like_N"/>
</dbReference>
<evidence type="ECO:0000259" key="8">
    <source>
        <dbReference type="Pfam" id="PF09302"/>
    </source>
</evidence>
<evidence type="ECO:0000256" key="5">
    <source>
        <dbReference type="ARBA" id="ARBA00023242"/>
    </source>
</evidence>
<dbReference type="OrthoDB" id="2155935at2759"/>
<reference evidence="11" key="1">
    <citation type="journal article" date="2020" name="PLoS Negl. Trop. Dis.">
        <title>High-quality nuclear genome for Sarcoptes scabiei-A critical resource for a neglected parasite.</title>
        <authorList>
            <person name="Korhonen P.K."/>
            <person name="Gasser R.B."/>
            <person name="Ma G."/>
            <person name="Wang T."/>
            <person name="Stroehlein A.J."/>
            <person name="Young N.D."/>
            <person name="Ang C.S."/>
            <person name="Fernando D.D."/>
            <person name="Lu H.C."/>
            <person name="Taylor S."/>
            <person name="Reynolds S.L."/>
            <person name="Mofiz E."/>
            <person name="Najaraj S.H."/>
            <person name="Gowda H."/>
            <person name="Madugundu A."/>
            <person name="Renuse S."/>
            <person name="Holt D."/>
            <person name="Pandey A."/>
            <person name="Papenfuss A.T."/>
            <person name="Fischer K."/>
        </authorList>
    </citation>
    <scope>NUCLEOTIDE SEQUENCE [LARGE SCALE GENOMIC DNA]</scope>
</reference>
<evidence type="ECO:0000256" key="2">
    <source>
        <dbReference type="ARBA" id="ARBA00022763"/>
    </source>
</evidence>
<evidence type="ECO:0000313" key="11">
    <source>
        <dbReference type="Proteomes" id="UP000070412"/>
    </source>
</evidence>
<protein>
    <recommendedName>
        <fullName evidence="7">Non-homologous end-joining factor 1</fullName>
    </recommendedName>
</protein>
<dbReference type="GO" id="GO:0006303">
    <property type="term" value="P:double-strand break repair via nonhomologous end joining"/>
    <property type="evidence" value="ECO:0007669"/>
    <property type="project" value="UniProtKB-ARBA"/>
</dbReference>
<keyword evidence="3" id="KW-0238">DNA-binding</keyword>
<dbReference type="GO" id="GO:0045027">
    <property type="term" value="F:DNA end binding"/>
    <property type="evidence" value="ECO:0007669"/>
    <property type="project" value="TreeGrafter"/>
</dbReference>
<sequence length="247" mass="28761">MSFTTSDSSCSGNTVNNHHNSSSLLNRLESINWCYTIHTLLNGTNATLLIKYLITDDDSYAIMLSDFSTIYFQCSISQQIEQAYSRYNNQNKSKLSHENILVCLRSLMQTLPDSIQKIFKMQIDCHTIRITLGTTKIFPNEFKFNWNFHLISTEQDIFLKHFSLPMFRSLMYYYNFAQQQQNQTERENDGDNCSPESSTRTITTTITPINTDETVKKLPLLTNEIILKNPLDLINDNILDDLFRYER</sequence>
<dbReference type="InterPro" id="IPR038051">
    <property type="entry name" value="XRCC4-like_N_sf"/>
</dbReference>
<dbReference type="PANTHER" id="PTHR32235">
    <property type="entry name" value="NON-HOMOLOGOUS END-JOINING FACTOR 1"/>
    <property type="match status" value="1"/>
</dbReference>
<evidence type="ECO:0000256" key="4">
    <source>
        <dbReference type="ARBA" id="ARBA00023204"/>
    </source>
</evidence>
<feature type="domain" description="XLF-like N-terminal" evidence="8">
    <location>
        <begin position="39"/>
        <end position="151"/>
    </location>
</feature>
<reference evidence="9" key="2">
    <citation type="submission" date="2020-01" db="EMBL/GenBank/DDBJ databases">
        <authorList>
            <person name="Korhonen P.K.K."/>
            <person name="Guangxu M.G."/>
            <person name="Wang T.W."/>
            <person name="Stroehlein A.J.S."/>
            <person name="Young N.D."/>
            <person name="Ang C.-S.A."/>
            <person name="Fernando D.W.F."/>
            <person name="Lu H.L."/>
            <person name="Taylor S.T."/>
            <person name="Ehtesham M.E.M."/>
            <person name="Najaraj S.H.N."/>
            <person name="Harsha G.H.G."/>
            <person name="Madugundu A.M."/>
            <person name="Renuse S.R."/>
            <person name="Holt D.H."/>
            <person name="Pandey A.P."/>
            <person name="Papenfuss A.P."/>
            <person name="Gasser R.B.G."/>
            <person name="Fischer K.F."/>
        </authorList>
    </citation>
    <scope>NUCLEOTIDE SEQUENCE</scope>
    <source>
        <strain evidence="9">SSS_KF_BRIS2020</strain>
    </source>
</reference>
<evidence type="ECO:0000256" key="3">
    <source>
        <dbReference type="ARBA" id="ARBA00023125"/>
    </source>
</evidence>
<comment type="subcellular location">
    <subcellularLocation>
        <location evidence="1">Nucleus</location>
    </subcellularLocation>
</comment>
<dbReference type="EnsemblMetazoa" id="SSS_7256s_mrna">
    <property type="protein sequence ID" value="KAF7490018.1"/>
    <property type="gene ID" value="SSS_7256"/>
</dbReference>
<evidence type="ECO:0000313" key="10">
    <source>
        <dbReference type="EnsemblMetazoa" id="KAF7490018.1"/>
    </source>
</evidence>
<keyword evidence="11" id="KW-1185">Reference proteome</keyword>
<gene>
    <name evidence="9" type="ORF">SSS_7256</name>
</gene>
<dbReference type="AlphaFoldDB" id="A0A834VDR2"/>
<evidence type="ECO:0000313" key="9">
    <source>
        <dbReference type="EMBL" id="KAF7490018.1"/>
    </source>
</evidence>
<dbReference type="Pfam" id="PF09302">
    <property type="entry name" value="XLF"/>
    <property type="match status" value="1"/>
</dbReference>
<reference evidence="10" key="3">
    <citation type="submission" date="2022-06" db="UniProtKB">
        <authorList>
            <consortium name="EnsemblMetazoa"/>
        </authorList>
    </citation>
    <scope>IDENTIFICATION</scope>
</reference>
<organism evidence="9">
    <name type="scientific">Sarcoptes scabiei</name>
    <name type="common">Itch mite</name>
    <name type="synonym">Acarus scabiei</name>
    <dbReference type="NCBI Taxonomy" id="52283"/>
    <lineage>
        <taxon>Eukaryota</taxon>
        <taxon>Metazoa</taxon>
        <taxon>Ecdysozoa</taxon>
        <taxon>Arthropoda</taxon>
        <taxon>Chelicerata</taxon>
        <taxon>Arachnida</taxon>
        <taxon>Acari</taxon>
        <taxon>Acariformes</taxon>
        <taxon>Sarcoptiformes</taxon>
        <taxon>Astigmata</taxon>
        <taxon>Psoroptidia</taxon>
        <taxon>Sarcoptoidea</taxon>
        <taxon>Sarcoptidae</taxon>
        <taxon>Sarcoptinae</taxon>
        <taxon>Sarcoptes</taxon>
    </lineage>
</organism>
<keyword evidence="2" id="KW-0227">DNA damage</keyword>
<dbReference type="Gene3D" id="2.170.210.10">
    <property type="entry name" value="DNA double-strand break repair and VJ recombination XRCC4, N-terminal"/>
    <property type="match status" value="1"/>
</dbReference>
<dbReference type="InterPro" id="IPR052287">
    <property type="entry name" value="NHEJ_factor"/>
</dbReference>
<dbReference type="EMBL" id="WVUK01000063">
    <property type="protein sequence ID" value="KAF7490018.1"/>
    <property type="molecule type" value="Genomic_DNA"/>
</dbReference>
<evidence type="ECO:0000256" key="1">
    <source>
        <dbReference type="ARBA" id="ARBA00004123"/>
    </source>
</evidence>
<evidence type="ECO:0000256" key="7">
    <source>
        <dbReference type="ARBA" id="ARBA00044529"/>
    </source>
</evidence>
<comment type="similarity">
    <text evidence="6">Belongs to the XRCC4-XLF family. XLF subfamily.</text>
</comment>